<keyword evidence="3" id="KW-0378">Hydrolase</keyword>
<keyword evidence="3" id="KW-0255">Endonuclease</keyword>
<sequence>MPYINKPKKKYNRNKNTEKRKLRMKVYQSQKWKDIKNAHLMQYPICQICNKELAEDVHHIQTFLIDNDIDLKKAFDSDNLLSVCKSCHGKLHSKKEKHNNNNNNTNK</sequence>
<organism evidence="3 4">
    <name type="scientific">Phocaeicola barnesiae</name>
    <dbReference type="NCBI Taxonomy" id="376804"/>
    <lineage>
        <taxon>Bacteria</taxon>
        <taxon>Pseudomonadati</taxon>
        <taxon>Bacteroidota</taxon>
        <taxon>Bacteroidia</taxon>
        <taxon>Bacteroidales</taxon>
        <taxon>Bacteroidaceae</taxon>
        <taxon>Phocaeicola</taxon>
    </lineage>
</organism>
<evidence type="ECO:0000313" key="3">
    <source>
        <dbReference type="EMBL" id="MCR8874875.1"/>
    </source>
</evidence>
<dbReference type="InterPro" id="IPR003615">
    <property type="entry name" value="HNH_nuc"/>
</dbReference>
<dbReference type="GO" id="GO:0003676">
    <property type="term" value="F:nucleic acid binding"/>
    <property type="evidence" value="ECO:0007669"/>
    <property type="project" value="InterPro"/>
</dbReference>
<dbReference type="GO" id="GO:0004519">
    <property type="term" value="F:endonuclease activity"/>
    <property type="evidence" value="ECO:0007669"/>
    <property type="project" value="UniProtKB-KW"/>
</dbReference>
<keyword evidence="4" id="KW-1185">Reference proteome</keyword>
<comment type="caution">
    <text evidence="3">The sequence shown here is derived from an EMBL/GenBank/DDBJ whole genome shotgun (WGS) entry which is preliminary data.</text>
</comment>
<dbReference type="AlphaFoldDB" id="A0AAW5NAQ5"/>
<accession>A0AAW5NAQ5</accession>
<gene>
    <name evidence="3" type="ORF">NW209_12795</name>
</gene>
<dbReference type="GO" id="GO:0008270">
    <property type="term" value="F:zinc ion binding"/>
    <property type="evidence" value="ECO:0007669"/>
    <property type="project" value="InterPro"/>
</dbReference>
<dbReference type="Proteomes" id="UP001204579">
    <property type="component" value="Unassembled WGS sequence"/>
</dbReference>
<proteinExistence type="predicted"/>
<dbReference type="SMART" id="SM00507">
    <property type="entry name" value="HNHc"/>
    <property type="match status" value="1"/>
</dbReference>
<evidence type="ECO:0000259" key="2">
    <source>
        <dbReference type="SMART" id="SM00507"/>
    </source>
</evidence>
<dbReference type="CDD" id="cd00085">
    <property type="entry name" value="HNHc"/>
    <property type="match status" value="1"/>
</dbReference>
<protein>
    <submittedName>
        <fullName evidence="3">HNH endonuclease</fullName>
    </submittedName>
</protein>
<name>A0AAW5NAQ5_9BACT</name>
<dbReference type="EMBL" id="JANRHJ010000015">
    <property type="protein sequence ID" value="MCR8874875.1"/>
    <property type="molecule type" value="Genomic_DNA"/>
</dbReference>
<dbReference type="InterPro" id="IPR002711">
    <property type="entry name" value="HNH"/>
</dbReference>
<feature type="domain" description="HNH nuclease" evidence="2">
    <location>
        <begin position="35"/>
        <end position="89"/>
    </location>
</feature>
<evidence type="ECO:0000313" key="4">
    <source>
        <dbReference type="Proteomes" id="UP001204579"/>
    </source>
</evidence>
<evidence type="ECO:0000256" key="1">
    <source>
        <dbReference type="SAM" id="MobiDB-lite"/>
    </source>
</evidence>
<keyword evidence="3" id="KW-0540">Nuclease</keyword>
<feature type="region of interest" description="Disordered" evidence="1">
    <location>
        <begin position="1"/>
        <end position="20"/>
    </location>
</feature>
<dbReference type="Pfam" id="PF01844">
    <property type="entry name" value="HNH"/>
    <property type="match status" value="1"/>
</dbReference>
<reference evidence="3 4" key="1">
    <citation type="submission" date="2022-08" db="EMBL/GenBank/DDBJ databases">
        <authorList>
            <person name="Zeman M."/>
            <person name="Kubasova T."/>
        </authorList>
    </citation>
    <scope>NUCLEOTIDE SEQUENCE [LARGE SCALE GENOMIC DNA]</scope>
    <source>
        <strain evidence="3 4">ET62</strain>
    </source>
</reference>